<keyword evidence="3" id="KW-1133">Transmembrane helix</keyword>
<keyword evidence="3" id="KW-0472">Membrane</keyword>
<dbReference type="PROSITE" id="PS50068">
    <property type="entry name" value="LDLRA_2"/>
    <property type="match status" value="1"/>
</dbReference>
<comment type="caution">
    <text evidence="2">Lacks conserved residue(s) required for the propagation of feature annotation.</text>
</comment>
<dbReference type="Proteomes" id="UP000507470">
    <property type="component" value="Unassembled WGS sequence"/>
</dbReference>
<dbReference type="OrthoDB" id="6239681at2759"/>
<dbReference type="InterPro" id="IPR036055">
    <property type="entry name" value="LDL_receptor-like_sf"/>
</dbReference>
<dbReference type="Gene3D" id="4.10.400.10">
    <property type="entry name" value="Low-density Lipoprotein Receptor"/>
    <property type="match status" value="1"/>
</dbReference>
<name>A0A6J8CZD2_MYTCO</name>
<proteinExistence type="predicted"/>
<evidence type="ECO:0000256" key="1">
    <source>
        <dbReference type="ARBA" id="ARBA00023157"/>
    </source>
</evidence>
<feature type="transmembrane region" description="Helical" evidence="3">
    <location>
        <begin position="15"/>
        <end position="34"/>
    </location>
</feature>
<evidence type="ECO:0000313" key="5">
    <source>
        <dbReference type="Proteomes" id="UP000507470"/>
    </source>
</evidence>
<dbReference type="AlphaFoldDB" id="A0A6J8CZD2"/>
<dbReference type="CDD" id="cd00112">
    <property type="entry name" value="LDLa"/>
    <property type="match status" value="1"/>
</dbReference>
<dbReference type="PROSITE" id="PS51257">
    <property type="entry name" value="PROKAR_LIPOPROTEIN"/>
    <property type="match status" value="1"/>
</dbReference>
<keyword evidence="1" id="KW-1015">Disulfide bond</keyword>
<dbReference type="InterPro" id="IPR002172">
    <property type="entry name" value="LDrepeatLR_classA_rpt"/>
</dbReference>
<accession>A0A6J8CZD2</accession>
<evidence type="ECO:0008006" key="6">
    <source>
        <dbReference type="Google" id="ProtNLM"/>
    </source>
</evidence>
<evidence type="ECO:0000256" key="3">
    <source>
        <dbReference type="SAM" id="Phobius"/>
    </source>
</evidence>
<dbReference type="SUPFAM" id="SSF57424">
    <property type="entry name" value="LDL receptor-like module"/>
    <property type="match status" value="1"/>
</dbReference>
<keyword evidence="3" id="KW-0812">Transmembrane</keyword>
<dbReference type="SMART" id="SM00192">
    <property type="entry name" value="LDLa"/>
    <property type="match status" value="1"/>
</dbReference>
<gene>
    <name evidence="4" type="ORF">MCOR_35882</name>
</gene>
<dbReference type="EMBL" id="CACVKT020006484">
    <property type="protein sequence ID" value="CAC5401838.1"/>
    <property type="molecule type" value="Genomic_DNA"/>
</dbReference>
<evidence type="ECO:0000313" key="4">
    <source>
        <dbReference type="EMBL" id="CAC5401838.1"/>
    </source>
</evidence>
<keyword evidence="5" id="KW-1185">Reference proteome</keyword>
<protein>
    <recommendedName>
        <fullName evidence="6">Prohormone-4</fullName>
    </recommendedName>
</protein>
<organism evidence="4 5">
    <name type="scientific">Mytilus coruscus</name>
    <name type="common">Sea mussel</name>
    <dbReference type="NCBI Taxonomy" id="42192"/>
    <lineage>
        <taxon>Eukaryota</taxon>
        <taxon>Metazoa</taxon>
        <taxon>Spiralia</taxon>
        <taxon>Lophotrochozoa</taxon>
        <taxon>Mollusca</taxon>
        <taxon>Bivalvia</taxon>
        <taxon>Autobranchia</taxon>
        <taxon>Pteriomorphia</taxon>
        <taxon>Mytilida</taxon>
        <taxon>Mytiloidea</taxon>
        <taxon>Mytilidae</taxon>
        <taxon>Mytilinae</taxon>
        <taxon>Mytilus</taxon>
    </lineage>
</organism>
<reference evidence="4 5" key="1">
    <citation type="submission" date="2020-06" db="EMBL/GenBank/DDBJ databases">
        <authorList>
            <person name="Li R."/>
            <person name="Bekaert M."/>
        </authorList>
    </citation>
    <scope>NUCLEOTIDE SEQUENCE [LARGE SCALE GENOMIC DNA]</scope>
    <source>
        <strain evidence="5">wild</strain>
    </source>
</reference>
<sequence length="199" mass="22578">MTLHQKMRLLGRQEIIVYLLGLLCACVYGMKVDFSRLRQIRRPYIEKRNNHCSGNPCEEDKPFLCRSSPTCIALEQVCDSIPQCPDGFDESPALCNAKKRPSIGDLEDFLIKNEHWIIPALFNGASPELVAHSLVVSSDLEEVKLMVGMDPQSEENLHEAFMAVLTGDERPLLKMGMPQEEWFDVQFMLNRLIEGGLQV</sequence>
<evidence type="ECO:0000256" key="2">
    <source>
        <dbReference type="PROSITE-ProRule" id="PRU00124"/>
    </source>
</evidence>